<gene>
    <name evidence="1" type="ORF">HAX54_011913</name>
</gene>
<proteinExistence type="predicted"/>
<comment type="caution">
    <text evidence="1">The sequence shown here is derived from an EMBL/GenBank/DDBJ whole genome shotgun (WGS) entry which is preliminary data.</text>
</comment>
<protein>
    <submittedName>
        <fullName evidence="1">Uncharacterized protein</fullName>
    </submittedName>
</protein>
<evidence type="ECO:0000313" key="1">
    <source>
        <dbReference type="EMBL" id="MCD7471461.1"/>
    </source>
</evidence>
<organism evidence="1 2">
    <name type="scientific">Datura stramonium</name>
    <name type="common">Jimsonweed</name>
    <name type="synonym">Common thornapple</name>
    <dbReference type="NCBI Taxonomy" id="4076"/>
    <lineage>
        <taxon>Eukaryota</taxon>
        <taxon>Viridiplantae</taxon>
        <taxon>Streptophyta</taxon>
        <taxon>Embryophyta</taxon>
        <taxon>Tracheophyta</taxon>
        <taxon>Spermatophyta</taxon>
        <taxon>Magnoliopsida</taxon>
        <taxon>eudicotyledons</taxon>
        <taxon>Gunneridae</taxon>
        <taxon>Pentapetalae</taxon>
        <taxon>asterids</taxon>
        <taxon>lamiids</taxon>
        <taxon>Solanales</taxon>
        <taxon>Solanaceae</taxon>
        <taxon>Solanoideae</taxon>
        <taxon>Datureae</taxon>
        <taxon>Datura</taxon>
    </lineage>
</organism>
<feature type="non-terminal residue" evidence="1">
    <location>
        <position position="149"/>
    </location>
</feature>
<name>A0ABS8TIY4_DATST</name>
<evidence type="ECO:0000313" key="2">
    <source>
        <dbReference type="Proteomes" id="UP000823775"/>
    </source>
</evidence>
<dbReference type="Proteomes" id="UP000823775">
    <property type="component" value="Unassembled WGS sequence"/>
</dbReference>
<sequence>FASPGSPDTCTVDCPFSRQVTERPWSQPLTLQQLGNSRPYQQGTSFSANILCFIRFYAFLSRIGAYNTLGNQGSKPKESNGKFGKCCKKARGVTRRLRRRPHESSPSSWEASLEITANRSHAWERLYRLPRVVSLPWGKGKGYLGGLTS</sequence>
<keyword evidence="2" id="KW-1185">Reference proteome</keyword>
<accession>A0ABS8TIY4</accession>
<feature type="non-terminal residue" evidence="1">
    <location>
        <position position="1"/>
    </location>
</feature>
<reference evidence="1 2" key="1">
    <citation type="journal article" date="2021" name="BMC Genomics">
        <title>Datura genome reveals duplications of psychoactive alkaloid biosynthetic genes and high mutation rate following tissue culture.</title>
        <authorList>
            <person name="Rajewski A."/>
            <person name="Carter-House D."/>
            <person name="Stajich J."/>
            <person name="Litt A."/>
        </authorList>
    </citation>
    <scope>NUCLEOTIDE SEQUENCE [LARGE SCALE GENOMIC DNA]</scope>
    <source>
        <strain evidence="1">AR-01</strain>
    </source>
</reference>
<dbReference type="EMBL" id="JACEIK010001685">
    <property type="protein sequence ID" value="MCD7471461.1"/>
    <property type="molecule type" value="Genomic_DNA"/>
</dbReference>